<gene>
    <name evidence="6" type="ORF">ACFQWG_00625</name>
</gene>
<dbReference type="InterPro" id="IPR050109">
    <property type="entry name" value="HTH-type_TetR-like_transc_reg"/>
</dbReference>
<dbReference type="PRINTS" id="PR00455">
    <property type="entry name" value="HTHTETR"/>
</dbReference>
<accession>A0ABW2SHY5</accession>
<dbReference type="EMBL" id="JBHTEF010000001">
    <property type="protein sequence ID" value="MFC7579737.1"/>
    <property type="molecule type" value="Genomic_DNA"/>
</dbReference>
<feature type="domain" description="HTH tetR-type" evidence="5">
    <location>
        <begin position="15"/>
        <end position="75"/>
    </location>
</feature>
<organism evidence="6 7">
    <name type="scientific">Schaalia naturae</name>
    <dbReference type="NCBI Taxonomy" id="635203"/>
    <lineage>
        <taxon>Bacteria</taxon>
        <taxon>Bacillati</taxon>
        <taxon>Actinomycetota</taxon>
        <taxon>Actinomycetes</taxon>
        <taxon>Actinomycetales</taxon>
        <taxon>Actinomycetaceae</taxon>
        <taxon>Schaalia</taxon>
    </lineage>
</organism>
<dbReference type="RefSeq" id="WP_380971202.1">
    <property type="nucleotide sequence ID" value="NZ_JBHTEF010000001.1"/>
</dbReference>
<dbReference type="InterPro" id="IPR009057">
    <property type="entry name" value="Homeodomain-like_sf"/>
</dbReference>
<dbReference type="InterPro" id="IPR001647">
    <property type="entry name" value="HTH_TetR"/>
</dbReference>
<keyword evidence="7" id="KW-1185">Reference proteome</keyword>
<dbReference type="SUPFAM" id="SSF46689">
    <property type="entry name" value="Homeodomain-like"/>
    <property type="match status" value="1"/>
</dbReference>
<name>A0ABW2SHY5_9ACTO</name>
<keyword evidence="3" id="KW-0804">Transcription</keyword>
<evidence type="ECO:0000256" key="3">
    <source>
        <dbReference type="ARBA" id="ARBA00023163"/>
    </source>
</evidence>
<sequence length="248" mass="26759">MPAEHRTRGSYSAGQATRESILDAAMRLIAESGYHGFSLRDVGREVGISHPAVIYHFPSKEALLLAVIHRFEQQMGLVGVEIDEGGAGLVERGVIPGDLGALSLQLMRLAKNPEAATLMMSVDSALAVESACPSHPAHAHYVSRFRALRAFLVEQLGVLADHGRCRSDLRADALADCLIRTWYGLAVHTRYLADTDAGRYPISTFLATSARLLALTPETVLLAAASVPEDLGDIFARSMRMYTGMADA</sequence>
<keyword evidence="1" id="KW-0805">Transcription regulation</keyword>
<evidence type="ECO:0000256" key="2">
    <source>
        <dbReference type="ARBA" id="ARBA00023125"/>
    </source>
</evidence>
<dbReference type="PROSITE" id="PS50977">
    <property type="entry name" value="HTH_TETR_2"/>
    <property type="match status" value="1"/>
</dbReference>
<proteinExistence type="predicted"/>
<reference evidence="7" key="1">
    <citation type="journal article" date="2019" name="Int. J. Syst. Evol. Microbiol.">
        <title>The Global Catalogue of Microorganisms (GCM) 10K type strain sequencing project: providing services to taxonomists for standard genome sequencing and annotation.</title>
        <authorList>
            <consortium name="The Broad Institute Genomics Platform"/>
            <consortium name="The Broad Institute Genome Sequencing Center for Infectious Disease"/>
            <person name="Wu L."/>
            <person name="Ma J."/>
        </authorList>
    </citation>
    <scope>NUCLEOTIDE SEQUENCE [LARGE SCALE GENOMIC DNA]</scope>
    <source>
        <strain evidence="7">CCUG 56698</strain>
    </source>
</reference>
<dbReference type="Proteomes" id="UP001596527">
    <property type="component" value="Unassembled WGS sequence"/>
</dbReference>
<dbReference type="Pfam" id="PF00440">
    <property type="entry name" value="TetR_N"/>
    <property type="match status" value="1"/>
</dbReference>
<dbReference type="PANTHER" id="PTHR30055">
    <property type="entry name" value="HTH-TYPE TRANSCRIPTIONAL REGULATOR RUTR"/>
    <property type="match status" value="1"/>
</dbReference>
<keyword evidence="2 4" id="KW-0238">DNA-binding</keyword>
<dbReference type="InterPro" id="IPR036271">
    <property type="entry name" value="Tet_transcr_reg_TetR-rel_C_sf"/>
</dbReference>
<evidence type="ECO:0000313" key="6">
    <source>
        <dbReference type="EMBL" id="MFC7579737.1"/>
    </source>
</evidence>
<protein>
    <submittedName>
        <fullName evidence="6">TetR/AcrR family transcriptional regulator</fullName>
    </submittedName>
</protein>
<dbReference type="SUPFAM" id="SSF48498">
    <property type="entry name" value="Tetracyclin repressor-like, C-terminal domain"/>
    <property type="match status" value="1"/>
</dbReference>
<evidence type="ECO:0000256" key="4">
    <source>
        <dbReference type="PROSITE-ProRule" id="PRU00335"/>
    </source>
</evidence>
<evidence type="ECO:0000259" key="5">
    <source>
        <dbReference type="PROSITE" id="PS50977"/>
    </source>
</evidence>
<dbReference type="Gene3D" id="1.10.357.10">
    <property type="entry name" value="Tetracycline Repressor, domain 2"/>
    <property type="match status" value="1"/>
</dbReference>
<dbReference type="PANTHER" id="PTHR30055:SF234">
    <property type="entry name" value="HTH-TYPE TRANSCRIPTIONAL REGULATOR BETI"/>
    <property type="match status" value="1"/>
</dbReference>
<comment type="caution">
    <text evidence="6">The sequence shown here is derived from an EMBL/GenBank/DDBJ whole genome shotgun (WGS) entry which is preliminary data.</text>
</comment>
<evidence type="ECO:0000313" key="7">
    <source>
        <dbReference type="Proteomes" id="UP001596527"/>
    </source>
</evidence>
<evidence type="ECO:0000256" key="1">
    <source>
        <dbReference type="ARBA" id="ARBA00023015"/>
    </source>
</evidence>
<feature type="DNA-binding region" description="H-T-H motif" evidence="4">
    <location>
        <begin position="38"/>
        <end position="57"/>
    </location>
</feature>